<accession>A0A9P9WH33</accession>
<feature type="chain" id="PRO_5040474565" evidence="1">
    <location>
        <begin position="23"/>
        <end position="98"/>
    </location>
</feature>
<feature type="signal peptide" evidence="1">
    <location>
        <begin position="1"/>
        <end position="22"/>
    </location>
</feature>
<dbReference type="AlphaFoldDB" id="A0A9P9WH33"/>
<evidence type="ECO:0000313" key="3">
    <source>
        <dbReference type="Proteomes" id="UP000829685"/>
    </source>
</evidence>
<evidence type="ECO:0000313" key="2">
    <source>
        <dbReference type="EMBL" id="KAI1862939.1"/>
    </source>
</evidence>
<gene>
    <name evidence="2" type="ORF">JX265_008985</name>
</gene>
<sequence length="98" mass="10005">MHSKLMVTAVAAFASAAAASSASFKDRSVENLRSRSPATDVQFVQAVSIPPECVVCDGFGLACVAACLAGGPLDPLCDICAGASIELIEQCIACIEKN</sequence>
<proteinExistence type="predicted"/>
<evidence type="ECO:0000256" key="1">
    <source>
        <dbReference type="SAM" id="SignalP"/>
    </source>
</evidence>
<dbReference type="EMBL" id="JAFIMR010000026">
    <property type="protein sequence ID" value="KAI1862939.1"/>
    <property type="molecule type" value="Genomic_DNA"/>
</dbReference>
<name>A0A9P9WH33_9PEZI</name>
<protein>
    <submittedName>
        <fullName evidence="2">Uncharacterized protein</fullName>
    </submittedName>
</protein>
<organism evidence="2 3">
    <name type="scientific">Neoarthrinium moseri</name>
    <dbReference type="NCBI Taxonomy" id="1658444"/>
    <lineage>
        <taxon>Eukaryota</taxon>
        <taxon>Fungi</taxon>
        <taxon>Dikarya</taxon>
        <taxon>Ascomycota</taxon>
        <taxon>Pezizomycotina</taxon>
        <taxon>Sordariomycetes</taxon>
        <taxon>Xylariomycetidae</taxon>
        <taxon>Amphisphaeriales</taxon>
        <taxon>Apiosporaceae</taxon>
        <taxon>Neoarthrinium</taxon>
    </lineage>
</organism>
<dbReference type="Proteomes" id="UP000829685">
    <property type="component" value="Unassembled WGS sequence"/>
</dbReference>
<keyword evidence="3" id="KW-1185">Reference proteome</keyword>
<reference evidence="2" key="1">
    <citation type="submission" date="2021-03" db="EMBL/GenBank/DDBJ databases">
        <title>Revisited historic fungal species revealed as producer of novel bioactive compounds through whole genome sequencing and comparative genomics.</title>
        <authorList>
            <person name="Vignolle G.A."/>
            <person name="Hochenegger N."/>
            <person name="Mach R.L."/>
            <person name="Mach-Aigner A.R."/>
            <person name="Javad Rahimi M."/>
            <person name="Salim K.A."/>
            <person name="Chan C.M."/>
            <person name="Lim L.B.L."/>
            <person name="Cai F."/>
            <person name="Druzhinina I.S."/>
            <person name="U'Ren J.M."/>
            <person name="Derntl C."/>
        </authorList>
    </citation>
    <scope>NUCLEOTIDE SEQUENCE</scope>
    <source>
        <strain evidence="2">TUCIM 5799</strain>
    </source>
</reference>
<comment type="caution">
    <text evidence="2">The sequence shown here is derived from an EMBL/GenBank/DDBJ whole genome shotgun (WGS) entry which is preliminary data.</text>
</comment>
<keyword evidence="1" id="KW-0732">Signal</keyword>